<dbReference type="SFLD" id="SFLDS00029">
    <property type="entry name" value="Radical_SAM"/>
    <property type="match status" value="1"/>
</dbReference>
<dbReference type="PANTHER" id="PTHR43273">
    <property type="entry name" value="ANAEROBIC SULFATASE-MATURATING ENZYME HOMOLOG ASLB-RELATED"/>
    <property type="match status" value="1"/>
</dbReference>
<evidence type="ECO:0000313" key="8">
    <source>
        <dbReference type="Proteomes" id="UP000267250"/>
    </source>
</evidence>
<protein>
    <recommendedName>
        <fullName evidence="6">Radical SAM core domain-containing protein</fullName>
    </recommendedName>
</protein>
<dbReference type="KEGG" id="aft:BBF96_03555"/>
<evidence type="ECO:0000313" key="7">
    <source>
        <dbReference type="EMBL" id="AZR72539.1"/>
    </source>
</evidence>
<dbReference type="PROSITE" id="PS51918">
    <property type="entry name" value="RADICAL_SAM"/>
    <property type="match status" value="1"/>
</dbReference>
<dbReference type="EMBL" id="CP016379">
    <property type="protein sequence ID" value="AZR72539.1"/>
    <property type="molecule type" value="Genomic_DNA"/>
</dbReference>
<dbReference type="SMART" id="SM00729">
    <property type="entry name" value="Elp3"/>
    <property type="match status" value="1"/>
</dbReference>
<dbReference type="AlphaFoldDB" id="A0A3Q9HPD2"/>
<dbReference type="Pfam" id="PF04055">
    <property type="entry name" value="Radical_SAM"/>
    <property type="match status" value="1"/>
</dbReference>
<dbReference type="InterPro" id="IPR023867">
    <property type="entry name" value="Sulphatase_maturase_rSAM"/>
</dbReference>
<dbReference type="SFLD" id="SFLDG01067">
    <property type="entry name" value="SPASM/twitch_domain_containing"/>
    <property type="match status" value="1"/>
</dbReference>
<keyword evidence="2" id="KW-0479">Metal-binding</keyword>
<proteinExistence type="inferred from homology"/>
<evidence type="ECO:0000256" key="5">
    <source>
        <dbReference type="ARBA" id="ARBA00023601"/>
    </source>
</evidence>
<dbReference type="InterPro" id="IPR058240">
    <property type="entry name" value="rSAM_sf"/>
</dbReference>
<dbReference type="GO" id="GO:0051536">
    <property type="term" value="F:iron-sulfur cluster binding"/>
    <property type="evidence" value="ECO:0007669"/>
    <property type="project" value="UniProtKB-KW"/>
</dbReference>
<keyword evidence="8" id="KW-1185">Reference proteome</keyword>
<evidence type="ECO:0000259" key="6">
    <source>
        <dbReference type="PROSITE" id="PS51918"/>
    </source>
</evidence>
<dbReference type="InterPro" id="IPR006638">
    <property type="entry name" value="Elp3/MiaA/NifB-like_rSAM"/>
</dbReference>
<sequence>MSLSIKVTNTVCQAGCEYCYEIPLRENGRGVRPFDLDAIMNEMEYEWKKTSLGQSGQIYLHGGEALTAGHEVVEKLLRKAYELSGSSSIQTYGYLIDDRYIKIFKKYKTSVGISIDGPYPLNELRKVPGQNTEEITKKVHENIKKLKDNGISVGMIVVLHKKNAVGDRLNRLKEWIIELRDKYGVDGGRLNMMVGIHPQAKKYELTPEEAKIAWTELAKLVLVEEDELHWQPFHDIVSNLLGLEQGTCTFNACQYYHAHTEPVIFSDGKTGTCLKTCGKDGHVYPRYLDYKWYDDSQKRFGLIRYDILPKIPQEDGGCKGCKYWRNCLGGCPSAGIDNDWRNKTRFCEALKGLFELVEKHLKRLMPNIVLSTDKEVTFLSKYGITGMQPKAFVYMDYDTAKRPSSWRREAKESKKENHMQIRVPIKGLNGDGCKQFTSPIEHLDGHIRHLDSNYHDLKGEL</sequence>
<keyword evidence="3" id="KW-0408">Iron</keyword>
<comment type="similarity">
    <text evidence="5">Belongs to the radical SAM superfamily. Anaerobic sulfatase-maturating enzyme family.</text>
</comment>
<gene>
    <name evidence="7" type="ORF">BBF96_03555</name>
</gene>
<dbReference type="SUPFAM" id="SSF102114">
    <property type="entry name" value="Radical SAM enzymes"/>
    <property type="match status" value="1"/>
</dbReference>
<accession>A0A3Q9HPD2</accession>
<dbReference type="GO" id="GO:0046872">
    <property type="term" value="F:metal ion binding"/>
    <property type="evidence" value="ECO:0007669"/>
    <property type="project" value="UniProtKB-KW"/>
</dbReference>
<keyword evidence="4" id="KW-0411">Iron-sulfur</keyword>
<dbReference type="RefSeq" id="WP_127015868.1">
    <property type="nucleotide sequence ID" value="NZ_CP016379.1"/>
</dbReference>
<organism evidence="7 8">
    <name type="scientific">Anoxybacter fermentans</name>
    <dbReference type="NCBI Taxonomy" id="1323375"/>
    <lineage>
        <taxon>Bacteria</taxon>
        <taxon>Bacillati</taxon>
        <taxon>Bacillota</taxon>
        <taxon>Clostridia</taxon>
        <taxon>Halanaerobiales</taxon>
        <taxon>Anoxybacter</taxon>
    </lineage>
</organism>
<evidence type="ECO:0000256" key="1">
    <source>
        <dbReference type="ARBA" id="ARBA00022691"/>
    </source>
</evidence>
<keyword evidence="1" id="KW-0949">S-adenosyl-L-methionine</keyword>
<dbReference type="Proteomes" id="UP000267250">
    <property type="component" value="Chromosome"/>
</dbReference>
<evidence type="ECO:0000256" key="4">
    <source>
        <dbReference type="ARBA" id="ARBA00023014"/>
    </source>
</evidence>
<dbReference type="CDD" id="cd01335">
    <property type="entry name" value="Radical_SAM"/>
    <property type="match status" value="1"/>
</dbReference>
<dbReference type="PANTHER" id="PTHR43273:SF3">
    <property type="entry name" value="ANAEROBIC SULFATASE-MATURATING ENZYME HOMOLOG ASLB-RELATED"/>
    <property type="match status" value="1"/>
</dbReference>
<evidence type="ECO:0000256" key="2">
    <source>
        <dbReference type="ARBA" id="ARBA00022723"/>
    </source>
</evidence>
<evidence type="ECO:0000256" key="3">
    <source>
        <dbReference type="ARBA" id="ARBA00023004"/>
    </source>
</evidence>
<dbReference type="OrthoDB" id="9808591at2"/>
<dbReference type="Gene3D" id="3.20.20.70">
    <property type="entry name" value="Aldolase class I"/>
    <property type="match status" value="1"/>
</dbReference>
<feature type="domain" description="Radical SAM core" evidence="6">
    <location>
        <begin position="1"/>
        <end position="232"/>
    </location>
</feature>
<reference evidence="7 8" key="1">
    <citation type="submission" date="2016-07" db="EMBL/GenBank/DDBJ databases">
        <title>Genome and transcriptome analysis of iron-reducing fermentative bacteria Anoxybacter fermentans.</title>
        <authorList>
            <person name="Zeng X."/>
            <person name="Shao Z."/>
        </authorList>
    </citation>
    <scope>NUCLEOTIDE SEQUENCE [LARGE SCALE GENOMIC DNA]</scope>
    <source>
        <strain evidence="7 8">DY22613</strain>
    </source>
</reference>
<dbReference type="InterPro" id="IPR007197">
    <property type="entry name" value="rSAM"/>
</dbReference>
<name>A0A3Q9HPD2_9FIRM</name>
<dbReference type="InterPro" id="IPR013785">
    <property type="entry name" value="Aldolase_TIM"/>
</dbReference>
<dbReference type="GO" id="GO:0016491">
    <property type="term" value="F:oxidoreductase activity"/>
    <property type="evidence" value="ECO:0007669"/>
    <property type="project" value="InterPro"/>
</dbReference>